<sequence length="104" mass="12115">MNRSTMINDKDALLGFLKELAIQHLVIHHNANEFALKVLTPYELFLRVCETTQEVREAFRTKYDSELSHLPHALCVYTCAKHLGWMTNDFEKVPNRVNRLSKEA</sequence>
<comment type="caution">
    <text evidence="1">The sequence shown here is derived from an EMBL/GenBank/DDBJ whole genome shotgun (WGS) entry which is preliminary data.</text>
</comment>
<evidence type="ECO:0000313" key="1">
    <source>
        <dbReference type="EMBL" id="MFD1675635.1"/>
    </source>
</evidence>
<keyword evidence="2" id="KW-1185">Reference proteome</keyword>
<name>A0ABW4JJK8_9BACL</name>
<evidence type="ECO:0000313" key="2">
    <source>
        <dbReference type="Proteomes" id="UP001597079"/>
    </source>
</evidence>
<dbReference type="EMBL" id="JBHUCX010000033">
    <property type="protein sequence ID" value="MFD1675635.1"/>
    <property type="molecule type" value="Genomic_DNA"/>
</dbReference>
<proteinExistence type="predicted"/>
<reference evidence="2" key="1">
    <citation type="journal article" date="2019" name="Int. J. Syst. Evol. Microbiol.">
        <title>The Global Catalogue of Microorganisms (GCM) 10K type strain sequencing project: providing services to taxonomists for standard genome sequencing and annotation.</title>
        <authorList>
            <consortium name="The Broad Institute Genomics Platform"/>
            <consortium name="The Broad Institute Genome Sequencing Center for Infectious Disease"/>
            <person name="Wu L."/>
            <person name="Ma J."/>
        </authorList>
    </citation>
    <scope>NUCLEOTIDE SEQUENCE [LARGE SCALE GENOMIC DNA]</scope>
    <source>
        <strain evidence="2">CGMCC 1.12286</strain>
    </source>
</reference>
<gene>
    <name evidence="1" type="ORF">ACFSB2_13115</name>
</gene>
<accession>A0ABW4JJK8</accession>
<dbReference type="RefSeq" id="WP_377943521.1">
    <property type="nucleotide sequence ID" value="NZ_JBHUCX010000033.1"/>
</dbReference>
<organism evidence="1 2">
    <name type="scientific">Alicyclobacillus fodiniaquatilis</name>
    <dbReference type="NCBI Taxonomy" id="1661150"/>
    <lineage>
        <taxon>Bacteria</taxon>
        <taxon>Bacillati</taxon>
        <taxon>Bacillota</taxon>
        <taxon>Bacilli</taxon>
        <taxon>Bacillales</taxon>
        <taxon>Alicyclobacillaceae</taxon>
        <taxon>Alicyclobacillus</taxon>
    </lineage>
</organism>
<protein>
    <submittedName>
        <fullName evidence="1">Uncharacterized protein</fullName>
    </submittedName>
</protein>
<dbReference type="Proteomes" id="UP001597079">
    <property type="component" value="Unassembled WGS sequence"/>
</dbReference>